<reference evidence="2 3" key="1">
    <citation type="submission" date="2019-08" db="EMBL/GenBank/DDBJ databases">
        <title>Lewinella sp. strain SSH13 Genome sequencing and assembly.</title>
        <authorList>
            <person name="Kim I."/>
        </authorList>
    </citation>
    <scope>NUCLEOTIDE SEQUENCE [LARGE SCALE GENOMIC DNA]</scope>
    <source>
        <strain evidence="2 3">SSH13</strain>
    </source>
</reference>
<dbReference type="Proteomes" id="UP000321907">
    <property type="component" value="Unassembled WGS sequence"/>
</dbReference>
<dbReference type="OrthoDB" id="9995415at2"/>
<evidence type="ECO:0000256" key="1">
    <source>
        <dbReference type="SAM" id="Phobius"/>
    </source>
</evidence>
<dbReference type="EMBL" id="VOXD01000018">
    <property type="protein sequence ID" value="TXF88909.1"/>
    <property type="molecule type" value="Genomic_DNA"/>
</dbReference>
<dbReference type="AlphaFoldDB" id="A0A5C7FDY9"/>
<feature type="transmembrane region" description="Helical" evidence="1">
    <location>
        <begin position="36"/>
        <end position="61"/>
    </location>
</feature>
<sequence>MDREQISTFFSISLGIITPFVASPLVYNWYFDTSDLSMVILFPLLVILLPSIAFLTVINLLNGWKWPLFGNLLFPVLTGTFCVASIGNKVLKDSPTILLHARYYNEEGFDLYLRENMTVKCKEHSWVSSNDKYGTYRLRNDTVFLQGINVQYGLSEVSDTLYFKEDKLVFRLDKEWRSVLESAMYIEENRLK</sequence>
<feature type="transmembrane region" description="Helical" evidence="1">
    <location>
        <begin position="7"/>
        <end position="30"/>
    </location>
</feature>
<evidence type="ECO:0000313" key="3">
    <source>
        <dbReference type="Proteomes" id="UP000321907"/>
    </source>
</evidence>
<keyword evidence="1" id="KW-1133">Transmembrane helix</keyword>
<gene>
    <name evidence="2" type="ORF">FUA23_12685</name>
</gene>
<name>A0A5C7FDY9_9BACT</name>
<protein>
    <submittedName>
        <fullName evidence="2">Uncharacterized protein</fullName>
    </submittedName>
</protein>
<accession>A0A5C7FDY9</accession>
<keyword evidence="3" id="KW-1185">Reference proteome</keyword>
<proteinExistence type="predicted"/>
<keyword evidence="1" id="KW-0472">Membrane</keyword>
<keyword evidence="1" id="KW-0812">Transmembrane</keyword>
<feature type="transmembrane region" description="Helical" evidence="1">
    <location>
        <begin position="68"/>
        <end position="87"/>
    </location>
</feature>
<comment type="caution">
    <text evidence="2">The sequence shown here is derived from an EMBL/GenBank/DDBJ whole genome shotgun (WGS) entry which is preliminary data.</text>
</comment>
<organism evidence="2 3">
    <name type="scientific">Neolewinella aurantiaca</name>
    <dbReference type="NCBI Taxonomy" id="2602767"/>
    <lineage>
        <taxon>Bacteria</taxon>
        <taxon>Pseudomonadati</taxon>
        <taxon>Bacteroidota</taxon>
        <taxon>Saprospiria</taxon>
        <taxon>Saprospirales</taxon>
        <taxon>Lewinellaceae</taxon>
        <taxon>Neolewinella</taxon>
    </lineage>
</organism>
<evidence type="ECO:0000313" key="2">
    <source>
        <dbReference type="EMBL" id="TXF88909.1"/>
    </source>
</evidence>
<dbReference type="RefSeq" id="WP_147931117.1">
    <property type="nucleotide sequence ID" value="NZ_VOXD01000018.1"/>
</dbReference>